<keyword evidence="8" id="KW-0067">ATP-binding</keyword>
<evidence type="ECO:0000313" key="11">
    <source>
        <dbReference type="EMBL" id="KKI52163.1"/>
    </source>
</evidence>
<keyword evidence="4" id="KW-0963">Cytoplasm</keyword>
<dbReference type="AlphaFoldDB" id="A0A0M2NJ20"/>
<dbReference type="GO" id="GO:0002949">
    <property type="term" value="P:tRNA threonylcarbamoyladenosine modification"/>
    <property type="evidence" value="ECO:0007669"/>
    <property type="project" value="InterPro"/>
</dbReference>
<dbReference type="PANTHER" id="PTHR33540:SF2">
    <property type="entry name" value="TRNA THREONYLCARBAMOYLADENOSINE BIOSYNTHESIS PROTEIN TSAE"/>
    <property type="match status" value="1"/>
</dbReference>
<evidence type="ECO:0000256" key="6">
    <source>
        <dbReference type="ARBA" id="ARBA00022723"/>
    </source>
</evidence>
<evidence type="ECO:0000256" key="10">
    <source>
        <dbReference type="ARBA" id="ARBA00032441"/>
    </source>
</evidence>
<proteinExistence type="inferred from homology"/>
<dbReference type="InterPro" id="IPR027417">
    <property type="entry name" value="P-loop_NTPase"/>
</dbReference>
<evidence type="ECO:0000256" key="5">
    <source>
        <dbReference type="ARBA" id="ARBA00022694"/>
    </source>
</evidence>
<dbReference type="Gene3D" id="3.40.50.300">
    <property type="entry name" value="P-loop containing nucleotide triphosphate hydrolases"/>
    <property type="match status" value="1"/>
</dbReference>
<gene>
    <name evidence="11" type="ORF">CHK_0271</name>
</gene>
<dbReference type="EMBL" id="LAYJ01000033">
    <property type="protein sequence ID" value="KKI52163.1"/>
    <property type="molecule type" value="Genomic_DNA"/>
</dbReference>
<accession>A0A0M2NJ20</accession>
<comment type="similarity">
    <text evidence="2">Belongs to the TsaE family.</text>
</comment>
<evidence type="ECO:0000256" key="9">
    <source>
        <dbReference type="ARBA" id="ARBA00022842"/>
    </source>
</evidence>
<evidence type="ECO:0000256" key="8">
    <source>
        <dbReference type="ARBA" id="ARBA00022840"/>
    </source>
</evidence>
<evidence type="ECO:0000256" key="2">
    <source>
        <dbReference type="ARBA" id="ARBA00007599"/>
    </source>
</evidence>
<keyword evidence="7" id="KW-0547">Nucleotide-binding</keyword>
<reference evidence="11 12" key="1">
    <citation type="submission" date="2015-04" db="EMBL/GenBank/DDBJ databases">
        <title>Draft genome sequence of bacteremic isolate Catabacter hongkongensis type strain HKU16T.</title>
        <authorList>
            <person name="Lau S.K."/>
            <person name="Teng J.L."/>
            <person name="Huang Y."/>
            <person name="Curreem S.O."/>
            <person name="Tsui S.K."/>
            <person name="Woo P.C."/>
        </authorList>
    </citation>
    <scope>NUCLEOTIDE SEQUENCE [LARGE SCALE GENOMIC DNA]</scope>
    <source>
        <strain evidence="11 12">HKU16</strain>
    </source>
</reference>
<dbReference type="STRING" id="270498.CHK_0271"/>
<evidence type="ECO:0000256" key="3">
    <source>
        <dbReference type="ARBA" id="ARBA00019010"/>
    </source>
</evidence>
<evidence type="ECO:0000256" key="7">
    <source>
        <dbReference type="ARBA" id="ARBA00022741"/>
    </source>
</evidence>
<organism evidence="11 12">
    <name type="scientific">Christensenella hongkongensis</name>
    <dbReference type="NCBI Taxonomy" id="270498"/>
    <lineage>
        <taxon>Bacteria</taxon>
        <taxon>Bacillati</taxon>
        <taxon>Bacillota</taxon>
        <taxon>Clostridia</taxon>
        <taxon>Christensenellales</taxon>
        <taxon>Christensenellaceae</taxon>
        <taxon>Christensenella</taxon>
    </lineage>
</organism>
<dbReference type="GO" id="GO:0046872">
    <property type="term" value="F:metal ion binding"/>
    <property type="evidence" value="ECO:0007669"/>
    <property type="project" value="UniProtKB-KW"/>
</dbReference>
<dbReference type="SUPFAM" id="SSF52540">
    <property type="entry name" value="P-loop containing nucleoside triphosphate hydrolases"/>
    <property type="match status" value="1"/>
</dbReference>
<comment type="subcellular location">
    <subcellularLocation>
        <location evidence="1">Cytoplasm</location>
    </subcellularLocation>
</comment>
<keyword evidence="5" id="KW-0819">tRNA processing</keyword>
<sequence length="141" mass="15717">MQEYFSDSEQNTKEIAKKLAFHLGKGSFLAVYGDLGVGKTAFVKGLAEGLGVSENIVSPTFTILRAYESGKLPLYHLDVYRIADEDELFEIGFDDYAEGDGICVCEWANLIPDALPEKRLDITIERISDHERRIVVEEVAA</sequence>
<dbReference type="InterPro" id="IPR003442">
    <property type="entry name" value="T6A_TsaE"/>
</dbReference>
<dbReference type="NCBIfam" id="TIGR00150">
    <property type="entry name" value="T6A_YjeE"/>
    <property type="match status" value="1"/>
</dbReference>
<keyword evidence="9" id="KW-0460">Magnesium</keyword>
<dbReference type="OrthoDB" id="9815896at2"/>
<protein>
    <recommendedName>
        <fullName evidence="3">tRNA threonylcarbamoyladenosine biosynthesis protein TsaE</fullName>
    </recommendedName>
    <alternativeName>
        <fullName evidence="10">t(6)A37 threonylcarbamoyladenosine biosynthesis protein TsaE</fullName>
    </alternativeName>
</protein>
<keyword evidence="6" id="KW-0479">Metal-binding</keyword>
<dbReference type="GO" id="GO:0005524">
    <property type="term" value="F:ATP binding"/>
    <property type="evidence" value="ECO:0007669"/>
    <property type="project" value="UniProtKB-KW"/>
</dbReference>
<evidence type="ECO:0000256" key="1">
    <source>
        <dbReference type="ARBA" id="ARBA00004496"/>
    </source>
</evidence>
<evidence type="ECO:0000256" key="4">
    <source>
        <dbReference type="ARBA" id="ARBA00022490"/>
    </source>
</evidence>
<dbReference type="Proteomes" id="UP000034076">
    <property type="component" value="Unassembled WGS sequence"/>
</dbReference>
<name>A0A0M2NJ20_9FIRM</name>
<dbReference type="Pfam" id="PF02367">
    <property type="entry name" value="TsaE"/>
    <property type="match status" value="1"/>
</dbReference>
<comment type="caution">
    <text evidence="11">The sequence shown here is derived from an EMBL/GenBank/DDBJ whole genome shotgun (WGS) entry which is preliminary data.</text>
</comment>
<evidence type="ECO:0000313" key="12">
    <source>
        <dbReference type="Proteomes" id="UP000034076"/>
    </source>
</evidence>
<keyword evidence="12" id="KW-1185">Reference proteome</keyword>
<dbReference type="PATRIC" id="fig|270498.16.peg.2879"/>
<dbReference type="PANTHER" id="PTHR33540">
    <property type="entry name" value="TRNA THREONYLCARBAMOYLADENOSINE BIOSYNTHESIS PROTEIN TSAE"/>
    <property type="match status" value="1"/>
</dbReference>
<dbReference type="GO" id="GO:0005737">
    <property type="term" value="C:cytoplasm"/>
    <property type="evidence" value="ECO:0007669"/>
    <property type="project" value="UniProtKB-SubCell"/>
</dbReference>
<dbReference type="RefSeq" id="WP_046442187.1">
    <property type="nucleotide sequence ID" value="NZ_CAUERS010000126.1"/>
</dbReference>